<dbReference type="EMBL" id="BMAV01012620">
    <property type="protein sequence ID" value="GFY59456.1"/>
    <property type="molecule type" value="Genomic_DNA"/>
</dbReference>
<feature type="domain" description="THAP-type" evidence="7">
    <location>
        <begin position="1"/>
        <end position="84"/>
    </location>
</feature>
<proteinExistence type="predicted"/>
<name>A0A8X6XXY2_9ARAC</name>
<sequence length="945" mass="108629">MAYCSANGCNNSKRKESCRSKSFFKFPSKNPTILKTWVKMMKRERFEPGPSSVLCSDHFEEECFEYQNFTNRRQLKAGSIPTIFGFTKSPSSRRILDRYEPSTSAEIYEPPVSNEVNAAMATEEIQAEMLNKAPKTSAERGRAFRALKALLKQQSKQQQEPDAIVEISTEDIRSAGPSEDNQVPGPSEIRTIEKRAKSAEATRRWREKKKGISESSKKQAKTVAQRMREYRKRKKLAKKIRLKQQSDQDLDAIVSTSSSQLNQRAGPSTVNSISAELTRRGNSQSQQQIETSERAQEYRERRNDNINIECNDSVNVFLLSDHDCKLMASIVKSLLQILVCKMTSEEKSFNSSNKKFIEEIQSCLLEEPDEKEGDRTIIGCQEEHFEDAYDIDDTEEIEENNEDFHTEQRDSDSNYDDEDEKDCFMAFRKESGEIIDSMRWEKNPYFNNQRITKKYHFSGPSGVEGPAKNANGILETWKCLFDDGMLDMIVMFTNQNIDLIRSNYIRVRDVAPTDAAEIQAFIGLLYLSALYKTNLNLWDSDGFGVEIFRLTMSFKRFQFLSGVIRFDSTETSLERKSFDRLAPIRDLFEKFVLNCQSCYSVGEHVTLDEKLEPFRGKCSFLRYVPSKPGKYAIKIFALVDTKTLYTSNMEIYCGKQPEGPYALSNDSLDVVNRMIAPISHSGRNVTASSWFGDVPLMKTLSEDHHLSFVGAIKKNKWQIPYRFKNTTSRKVFSSIFAYRREGTLVSYVVQNEKNKNNILLISSKHLKGNIDETMEDKKTPEMVSFYNQTKNAVDTVSKMCSTYNVARQTKRWPVVIFYSLLNTAGINSQILYLEKENKIVSRREFLKCLGKELINDQLKHRAKISCLPQSISSRLHEILPKTEQLDDTEMVMDNTCDLNISRKRCRPCAQEKRDRRSRFSCYMCGSYLCLQHCGFVCQNGCATKI</sequence>
<keyword evidence="2 5" id="KW-0863">Zinc-finger</keyword>
<evidence type="ECO:0000256" key="1">
    <source>
        <dbReference type="ARBA" id="ARBA00022723"/>
    </source>
</evidence>
<feature type="compositionally biased region" description="Basic and acidic residues" evidence="6">
    <location>
        <begin position="195"/>
        <end position="217"/>
    </location>
</feature>
<comment type="caution">
    <text evidence="8">The sequence shown here is derived from an EMBL/GenBank/DDBJ whole genome shotgun (WGS) entry which is preliminary data.</text>
</comment>
<evidence type="ECO:0000256" key="3">
    <source>
        <dbReference type="ARBA" id="ARBA00022833"/>
    </source>
</evidence>
<accession>A0A8X6XXY2</accession>
<feature type="region of interest" description="Disordered" evidence="6">
    <location>
        <begin position="195"/>
        <end position="226"/>
    </location>
</feature>
<evidence type="ECO:0000259" key="7">
    <source>
        <dbReference type="PROSITE" id="PS50950"/>
    </source>
</evidence>
<evidence type="ECO:0000256" key="2">
    <source>
        <dbReference type="ARBA" id="ARBA00022771"/>
    </source>
</evidence>
<keyword evidence="9" id="KW-1185">Reference proteome</keyword>
<dbReference type="Proteomes" id="UP000886998">
    <property type="component" value="Unassembled WGS sequence"/>
</dbReference>
<dbReference type="PANTHER" id="PTHR46599">
    <property type="entry name" value="PIGGYBAC TRANSPOSABLE ELEMENT-DERIVED PROTEIN 4"/>
    <property type="match status" value="1"/>
</dbReference>
<dbReference type="OrthoDB" id="6431208at2759"/>
<dbReference type="Pfam" id="PF05485">
    <property type="entry name" value="THAP"/>
    <property type="match status" value="1"/>
</dbReference>
<dbReference type="AlphaFoldDB" id="A0A8X6XXY2"/>
<protein>
    <recommendedName>
        <fullName evidence="7">THAP-type domain-containing protein</fullName>
    </recommendedName>
</protein>
<feature type="region of interest" description="Disordered" evidence="6">
    <location>
        <begin position="399"/>
        <end position="418"/>
    </location>
</feature>
<feature type="region of interest" description="Disordered" evidence="6">
    <location>
        <begin position="276"/>
        <end position="295"/>
    </location>
</feature>
<dbReference type="SUPFAM" id="SSF57716">
    <property type="entry name" value="Glucocorticoid receptor-like (DNA-binding domain)"/>
    <property type="match status" value="1"/>
</dbReference>
<keyword evidence="1" id="KW-0479">Metal-binding</keyword>
<feature type="compositionally biased region" description="Basic and acidic residues" evidence="6">
    <location>
        <begin position="402"/>
        <end position="412"/>
    </location>
</feature>
<organism evidence="8 9">
    <name type="scientific">Trichonephila inaurata madagascariensis</name>
    <dbReference type="NCBI Taxonomy" id="2747483"/>
    <lineage>
        <taxon>Eukaryota</taxon>
        <taxon>Metazoa</taxon>
        <taxon>Ecdysozoa</taxon>
        <taxon>Arthropoda</taxon>
        <taxon>Chelicerata</taxon>
        <taxon>Arachnida</taxon>
        <taxon>Araneae</taxon>
        <taxon>Araneomorphae</taxon>
        <taxon>Entelegynae</taxon>
        <taxon>Araneoidea</taxon>
        <taxon>Nephilidae</taxon>
        <taxon>Trichonephila</taxon>
        <taxon>Trichonephila inaurata</taxon>
    </lineage>
</organism>
<dbReference type="InterPro" id="IPR029526">
    <property type="entry name" value="PGBD"/>
</dbReference>
<dbReference type="SMART" id="SM00980">
    <property type="entry name" value="THAP"/>
    <property type="match status" value="1"/>
</dbReference>
<feature type="compositionally biased region" description="Polar residues" evidence="6">
    <location>
        <begin position="276"/>
        <end position="290"/>
    </location>
</feature>
<dbReference type="SMART" id="SM00692">
    <property type="entry name" value="DM3"/>
    <property type="match status" value="1"/>
</dbReference>
<evidence type="ECO:0000256" key="4">
    <source>
        <dbReference type="ARBA" id="ARBA00023125"/>
    </source>
</evidence>
<gene>
    <name evidence="8" type="ORF">TNIN_241943</name>
</gene>
<dbReference type="PANTHER" id="PTHR46599:SF6">
    <property type="entry name" value="DUAL SPECIFICITY PHOSPHATASE 26"/>
    <property type="match status" value="1"/>
</dbReference>
<dbReference type="GO" id="GO:0008270">
    <property type="term" value="F:zinc ion binding"/>
    <property type="evidence" value="ECO:0007669"/>
    <property type="project" value="UniProtKB-KW"/>
</dbReference>
<evidence type="ECO:0000313" key="9">
    <source>
        <dbReference type="Proteomes" id="UP000886998"/>
    </source>
</evidence>
<feature type="region of interest" description="Disordered" evidence="6">
    <location>
        <begin position="169"/>
        <end position="188"/>
    </location>
</feature>
<dbReference type="Pfam" id="PF13843">
    <property type="entry name" value="DDE_Tnp_1_7"/>
    <property type="match status" value="1"/>
</dbReference>
<evidence type="ECO:0000256" key="5">
    <source>
        <dbReference type="PROSITE-ProRule" id="PRU00309"/>
    </source>
</evidence>
<evidence type="ECO:0000256" key="6">
    <source>
        <dbReference type="SAM" id="MobiDB-lite"/>
    </source>
</evidence>
<dbReference type="GO" id="GO:0003677">
    <property type="term" value="F:DNA binding"/>
    <property type="evidence" value="ECO:0007669"/>
    <property type="project" value="UniProtKB-UniRule"/>
</dbReference>
<reference evidence="8" key="1">
    <citation type="submission" date="2020-08" db="EMBL/GenBank/DDBJ databases">
        <title>Multicomponent nature underlies the extraordinary mechanical properties of spider dragline silk.</title>
        <authorList>
            <person name="Kono N."/>
            <person name="Nakamura H."/>
            <person name="Mori M."/>
            <person name="Yoshida Y."/>
            <person name="Ohtoshi R."/>
            <person name="Malay A.D."/>
            <person name="Moran D.A.P."/>
            <person name="Tomita M."/>
            <person name="Numata K."/>
            <person name="Arakawa K."/>
        </authorList>
    </citation>
    <scope>NUCLEOTIDE SEQUENCE</scope>
</reference>
<keyword evidence="4 5" id="KW-0238">DNA-binding</keyword>
<dbReference type="PROSITE" id="PS50950">
    <property type="entry name" value="ZF_THAP"/>
    <property type="match status" value="1"/>
</dbReference>
<evidence type="ECO:0000313" key="8">
    <source>
        <dbReference type="EMBL" id="GFY59456.1"/>
    </source>
</evidence>
<keyword evidence="3" id="KW-0862">Zinc</keyword>
<dbReference type="InterPro" id="IPR006612">
    <property type="entry name" value="THAP_Znf"/>
</dbReference>